<proteinExistence type="predicted"/>
<accession>A0A8S9MAI0</accession>
<gene>
    <name evidence="1" type="ORF">F2Q70_00011951</name>
</gene>
<protein>
    <submittedName>
        <fullName evidence="1">Uncharacterized protein</fullName>
    </submittedName>
</protein>
<comment type="caution">
    <text evidence="1">The sequence shown here is derived from an EMBL/GenBank/DDBJ whole genome shotgun (WGS) entry which is preliminary data.</text>
</comment>
<organism evidence="1">
    <name type="scientific">Brassica cretica</name>
    <name type="common">Mustard</name>
    <dbReference type="NCBI Taxonomy" id="69181"/>
    <lineage>
        <taxon>Eukaryota</taxon>
        <taxon>Viridiplantae</taxon>
        <taxon>Streptophyta</taxon>
        <taxon>Embryophyta</taxon>
        <taxon>Tracheophyta</taxon>
        <taxon>Spermatophyta</taxon>
        <taxon>Magnoliopsida</taxon>
        <taxon>eudicotyledons</taxon>
        <taxon>Gunneridae</taxon>
        <taxon>Pentapetalae</taxon>
        <taxon>rosids</taxon>
        <taxon>malvids</taxon>
        <taxon>Brassicales</taxon>
        <taxon>Brassicaceae</taxon>
        <taxon>Brassiceae</taxon>
        <taxon>Brassica</taxon>
    </lineage>
</organism>
<name>A0A8S9MAI0_BRACR</name>
<evidence type="ECO:0000313" key="1">
    <source>
        <dbReference type="EMBL" id="KAF2614799.1"/>
    </source>
</evidence>
<dbReference type="EMBL" id="QGKY02000089">
    <property type="protein sequence ID" value="KAF2614799.1"/>
    <property type="molecule type" value="Genomic_DNA"/>
</dbReference>
<dbReference type="AlphaFoldDB" id="A0A8S9MAI0"/>
<sequence length="133" mass="14478">MHNFCYRTPIDLKQVALEIKLKALSCVKIYAQSNGGKVFIHSYTSYASVQLCTQKAPKDTKITTFLQIVPEPATISSSSAGILHGHGSTSTSLQFVPAMGPLQQTTPINYRAMWSLGNVPPSGYVPILATRLH</sequence>
<reference evidence="1" key="1">
    <citation type="submission" date="2019-12" db="EMBL/GenBank/DDBJ databases">
        <title>Genome sequencing and annotation of Brassica cretica.</title>
        <authorList>
            <person name="Studholme D.J."/>
            <person name="Sarris P.F."/>
        </authorList>
    </citation>
    <scope>NUCLEOTIDE SEQUENCE</scope>
    <source>
        <strain evidence="1">PFS-102/07</strain>
        <tissue evidence="1">Leaf</tissue>
    </source>
</reference>